<dbReference type="Pfam" id="PF02653">
    <property type="entry name" value="BPD_transp_2"/>
    <property type="match status" value="1"/>
</dbReference>
<evidence type="ECO:0000256" key="7">
    <source>
        <dbReference type="ARBA" id="ARBA00022989"/>
    </source>
</evidence>
<evidence type="ECO:0000313" key="12">
    <source>
        <dbReference type="EMBL" id="MCS5735010.1"/>
    </source>
</evidence>
<keyword evidence="4" id="KW-1003">Cell membrane</keyword>
<evidence type="ECO:0000256" key="8">
    <source>
        <dbReference type="ARBA" id="ARBA00023136"/>
    </source>
</evidence>
<keyword evidence="8 11" id="KW-0472">Membrane</keyword>
<dbReference type="CDD" id="cd06579">
    <property type="entry name" value="TM_PBP1_transp_AraH_like"/>
    <property type="match status" value="1"/>
</dbReference>
<keyword evidence="6 11" id="KW-0812">Transmembrane</keyword>
<comment type="caution">
    <text evidence="12">The sequence shown here is derived from an EMBL/GenBank/DDBJ whole genome shotgun (WGS) entry which is preliminary data.</text>
</comment>
<evidence type="ECO:0000256" key="1">
    <source>
        <dbReference type="ARBA" id="ARBA00004651"/>
    </source>
</evidence>
<feature type="transmembrane region" description="Helical" evidence="11">
    <location>
        <begin position="312"/>
        <end position="332"/>
    </location>
</feature>
<evidence type="ECO:0000256" key="4">
    <source>
        <dbReference type="ARBA" id="ARBA00022475"/>
    </source>
</evidence>
<organism evidence="12 13">
    <name type="scientific">Herbiconiux daphne</name>
    <dbReference type="NCBI Taxonomy" id="2970914"/>
    <lineage>
        <taxon>Bacteria</taxon>
        <taxon>Bacillati</taxon>
        <taxon>Actinomycetota</taxon>
        <taxon>Actinomycetes</taxon>
        <taxon>Micrococcales</taxon>
        <taxon>Microbacteriaceae</taxon>
        <taxon>Herbiconiux</taxon>
    </lineage>
</organism>
<feature type="transmembrane region" description="Helical" evidence="11">
    <location>
        <begin position="176"/>
        <end position="202"/>
    </location>
</feature>
<reference evidence="12" key="1">
    <citation type="submission" date="2022-08" db="EMBL/GenBank/DDBJ databases">
        <authorList>
            <person name="Deng Y."/>
            <person name="Han X.-F."/>
            <person name="Zhang Y.-Q."/>
        </authorList>
    </citation>
    <scope>NUCLEOTIDE SEQUENCE</scope>
    <source>
        <strain evidence="12">CPCC 203386</strain>
    </source>
</reference>
<comment type="subcellular location">
    <subcellularLocation>
        <location evidence="1">Cell membrane</location>
        <topology evidence="1">Multi-pass membrane protein</topology>
    </subcellularLocation>
</comment>
<accession>A0ABT2H4Y7</accession>
<keyword evidence="5" id="KW-0997">Cell inner membrane</keyword>
<dbReference type="Proteomes" id="UP001165586">
    <property type="component" value="Unassembled WGS sequence"/>
</dbReference>
<feature type="transmembrane region" description="Helical" evidence="11">
    <location>
        <begin position="262"/>
        <end position="280"/>
    </location>
</feature>
<keyword evidence="3" id="KW-0813">Transport</keyword>
<feature type="transmembrane region" description="Helical" evidence="11">
    <location>
        <begin position="32"/>
        <end position="49"/>
    </location>
</feature>
<dbReference type="RefSeq" id="WP_259539918.1">
    <property type="nucleotide sequence ID" value="NZ_JANLCJ010000005.1"/>
</dbReference>
<comment type="subunit">
    <text evidence="2">The complex is composed of two ATP-binding proteins (LsrA), two transmembrane proteins (LsrC and LsrD) and a solute-binding protein (LsrB).</text>
</comment>
<proteinExistence type="predicted"/>
<evidence type="ECO:0000256" key="11">
    <source>
        <dbReference type="SAM" id="Phobius"/>
    </source>
</evidence>
<comment type="function">
    <text evidence="9">Part of the ABC transporter complex LsrABCD involved in autoinducer 2 (AI-2) import. Probably responsible for the translocation of the substrate across the membrane.</text>
</comment>
<keyword evidence="13" id="KW-1185">Reference proteome</keyword>
<evidence type="ECO:0000256" key="2">
    <source>
        <dbReference type="ARBA" id="ARBA00011262"/>
    </source>
</evidence>
<evidence type="ECO:0000256" key="9">
    <source>
        <dbReference type="ARBA" id="ARBA00025439"/>
    </source>
</evidence>
<feature type="transmembrane region" description="Helical" evidence="11">
    <location>
        <begin position="287"/>
        <end position="306"/>
    </location>
</feature>
<feature type="transmembrane region" description="Helical" evidence="11">
    <location>
        <begin position="231"/>
        <end position="250"/>
    </location>
</feature>
<gene>
    <name evidence="12" type="ORF">N1032_14790</name>
</gene>
<feature type="transmembrane region" description="Helical" evidence="11">
    <location>
        <begin position="61"/>
        <end position="80"/>
    </location>
</feature>
<dbReference type="EMBL" id="JANLCJ010000005">
    <property type="protein sequence ID" value="MCS5735010.1"/>
    <property type="molecule type" value="Genomic_DNA"/>
</dbReference>
<evidence type="ECO:0000256" key="3">
    <source>
        <dbReference type="ARBA" id="ARBA00022448"/>
    </source>
</evidence>
<evidence type="ECO:0000313" key="13">
    <source>
        <dbReference type="Proteomes" id="UP001165586"/>
    </source>
</evidence>
<dbReference type="InterPro" id="IPR001851">
    <property type="entry name" value="ABC_transp_permease"/>
</dbReference>
<evidence type="ECO:0000256" key="10">
    <source>
        <dbReference type="ARBA" id="ARBA00039382"/>
    </source>
</evidence>
<dbReference type="PANTHER" id="PTHR32196">
    <property type="entry name" value="ABC TRANSPORTER PERMEASE PROTEIN YPHD-RELATED-RELATED"/>
    <property type="match status" value="1"/>
</dbReference>
<feature type="transmembrane region" description="Helical" evidence="11">
    <location>
        <begin position="111"/>
        <end position="136"/>
    </location>
</feature>
<sequence length="345" mass="36153">MSTLDDTKQAPEELEVVHRKSGLRRIFERRETSLVLVLVALVVLFSILSPRFASAANFGQIVTDMSIVVIVGIGVAMVLFTRNIDVSTGSMVGLTAFFAADLSAKNPDLPLIFVVLASCALGGVLGAINGGIVATLKVPSIMVTLGTLYIYRGIDSALAGANQVTAQNLSPEYNTIASWTIFGFPGIFVYALIIAGIAHVFIRHTYSGRSLLALGSNPLAAEKMGIASKRWIFGAFVLSGVLSGFAGVLWGARYGTVDSSVATGFELVVLAAVVVGGVSVNGGNGSILGVIVGAAILSVIAIGLALLNVSQFWLQAIQGLVIVAALVFDIFIRRRVEARRKGARS</sequence>
<dbReference type="PANTHER" id="PTHR32196:SF29">
    <property type="entry name" value="AUTOINDUCER 2 IMPORT SYSTEM PERMEASE PROTEIN LSRC"/>
    <property type="match status" value="1"/>
</dbReference>
<evidence type="ECO:0000256" key="6">
    <source>
        <dbReference type="ARBA" id="ARBA00022692"/>
    </source>
</evidence>
<name>A0ABT2H4Y7_9MICO</name>
<keyword evidence="7 11" id="KW-1133">Transmembrane helix</keyword>
<evidence type="ECO:0000256" key="5">
    <source>
        <dbReference type="ARBA" id="ARBA00022519"/>
    </source>
</evidence>
<protein>
    <recommendedName>
        <fullName evidence="10">Autoinducer 2 import system permease protein LsrC</fullName>
    </recommendedName>
</protein>